<dbReference type="AlphaFoldDB" id="A0A7Z0E1W9"/>
<comment type="caution">
    <text evidence="3">The sequence shown here is derived from an EMBL/GenBank/DDBJ whole genome shotgun (WGS) entry which is preliminary data.</text>
</comment>
<dbReference type="RefSeq" id="WP_179612403.1">
    <property type="nucleotide sequence ID" value="NZ_JACBZV010000007.1"/>
</dbReference>
<evidence type="ECO:0000313" key="3">
    <source>
        <dbReference type="EMBL" id="NYJ13079.1"/>
    </source>
</evidence>
<comment type="function">
    <text evidence="2">Antitoxin component of a type II toxin-antitoxin (TA) system.</text>
</comment>
<evidence type="ECO:0000256" key="2">
    <source>
        <dbReference type="RuleBase" id="RU362080"/>
    </source>
</evidence>
<dbReference type="NCBIfam" id="TIGR01552">
    <property type="entry name" value="phd_fam"/>
    <property type="match status" value="1"/>
</dbReference>
<dbReference type="Proteomes" id="UP000535276">
    <property type="component" value="Unassembled WGS sequence"/>
</dbReference>
<sequence>MSRSPRSYSTSDLSRKSGDIIAEALRHPVIITQRNKPRLVLLNIEDYQRLLTRSARRTAGTIETMSDELFSEFGNAVETYADDRETPHRPS</sequence>
<dbReference type="SUPFAM" id="SSF143120">
    <property type="entry name" value="YefM-like"/>
    <property type="match status" value="1"/>
</dbReference>
<reference evidence="3 4" key="1">
    <citation type="submission" date="2020-07" db="EMBL/GenBank/DDBJ databases">
        <title>Genomic Encyclopedia of Type Strains, Phase IV (KMG-V): Genome sequencing to study the core and pangenomes of soil and plant-associated prokaryotes.</title>
        <authorList>
            <person name="Whitman W."/>
        </authorList>
    </citation>
    <scope>NUCLEOTIDE SEQUENCE [LARGE SCALE GENOMIC DNA]</scope>
    <source>
        <strain evidence="3 4">SEMIA 4052</strain>
    </source>
</reference>
<organism evidence="3 4">
    <name type="scientific">Rhizobium leguminosarum</name>
    <dbReference type="NCBI Taxonomy" id="384"/>
    <lineage>
        <taxon>Bacteria</taxon>
        <taxon>Pseudomonadati</taxon>
        <taxon>Pseudomonadota</taxon>
        <taxon>Alphaproteobacteria</taxon>
        <taxon>Hyphomicrobiales</taxon>
        <taxon>Rhizobiaceae</taxon>
        <taxon>Rhizobium/Agrobacterium group</taxon>
        <taxon>Rhizobium</taxon>
    </lineage>
</organism>
<dbReference type="InterPro" id="IPR006442">
    <property type="entry name" value="Antitoxin_Phd/YefM"/>
</dbReference>
<dbReference type="EMBL" id="JACBZV010000007">
    <property type="protein sequence ID" value="NYJ13079.1"/>
    <property type="molecule type" value="Genomic_DNA"/>
</dbReference>
<dbReference type="InterPro" id="IPR036165">
    <property type="entry name" value="YefM-like_sf"/>
</dbReference>
<evidence type="ECO:0000256" key="1">
    <source>
        <dbReference type="ARBA" id="ARBA00009981"/>
    </source>
</evidence>
<dbReference type="Pfam" id="PF02604">
    <property type="entry name" value="PhdYeFM_antitox"/>
    <property type="match status" value="1"/>
</dbReference>
<evidence type="ECO:0000313" key="4">
    <source>
        <dbReference type="Proteomes" id="UP000535276"/>
    </source>
</evidence>
<dbReference type="Gene3D" id="3.40.1620.10">
    <property type="entry name" value="YefM-like domain"/>
    <property type="match status" value="1"/>
</dbReference>
<protein>
    <recommendedName>
        <fullName evidence="2">Antitoxin</fullName>
    </recommendedName>
</protein>
<accession>A0A7Z0E1W9</accession>
<comment type="similarity">
    <text evidence="1 2">Belongs to the phD/YefM antitoxin family.</text>
</comment>
<proteinExistence type="inferred from homology"/>
<name>A0A7Z0E1W9_RHILE</name>
<gene>
    <name evidence="3" type="ORF">GGI64_004160</name>
</gene>